<dbReference type="EMBL" id="CP058932">
    <property type="protein sequence ID" value="QLI64425.1"/>
    <property type="molecule type" value="Genomic_DNA"/>
</dbReference>
<evidence type="ECO:0000256" key="1">
    <source>
        <dbReference type="SAM" id="MobiDB-lite"/>
    </source>
</evidence>
<evidence type="ECO:0000313" key="3">
    <source>
        <dbReference type="Proteomes" id="UP000510686"/>
    </source>
</evidence>
<dbReference type="RefSeq" id="XP_014541237.2">
    <property type="nucleotide sequence ID" value="XM_014685751.2"/>
</dbReference>
<dbReference type="KEGG" id="mbrn:26245872"/>
<proteinExistence type="predicted"/>
<keyword evidence="3" id="KW-1185">Reference proteome</keyword>
<dbReference type="PANTHER" id="PTHR35391:SF5">
    <property type="entry name" value="DUF6590 DOMAIN-CONTAINING PROTEIN"/>
    <property type="match status" value="1"/>
</dbReference>
<feature type="compositionally biased region" description="Low complexity" evidence="1">
    <location>
        <begin position="287"/>
        <end position="300"/>
    </location>
</feature>
<evidence type="ECO:0000313" key="2">
    <source>
        <dbReference type="EMBL" id="QLI64425.1"/>
    </source>
</evidence>
<accession>A0A7D5YUI7</accession>
<dbReference type="OrthoDB" id="20872at2759"/>
<feature type="region of interest" description="Disordered" evidence="1">
    <location>
        <begin position="285"/>
        <end position="351"/>
    </location>
</feature>
<gene>
    <name evidence="2" type="ORF">G6M90_00g029320</name>
</gene>
<dbReference type="Proteomes" id="UP000510686">
    <property type="component" value="Chromosome 1"/>
</dbReference>
<reference evidence="2 3" key="1">
    <citation type="submission" date="2020-07" db="EMBL/GenBank/DDBJ databases">
        <title>Telomere length de novo assembly of all 7 chromosomes of the fungus, Metarhizium brunneum, using a novel assembly pipeline.</title>
        <authorList>
            <person name="Saud z."/>
            <person name="Kortsinoglou A."/>
            <person name="Kouvelis V.N."/>
            <person name="Butt T.M."/>
        </authorList>
    </citation>
    <scope>NUCLEOTIDE SEQUENCE [LARGE SCALE GENOMIC DNA]</scope>
    <source>
        <strain evidence="2 3">4556</strain>
    </source>
</reference>
<dbReference type="AlphaFoldDB" id="A0A7D5YUI7"/>
<protein>
    <recommendedName>
        <fullName evidence="4">C2H2-type domain-containing protein</fullName>
    </recommendedName>
</protein>
<feature type="compositionally biased region" description="Polar residues" evidence="1">
    <location>
        <begin position="340"/>
        <end position="351"/>
    </location>
</feature>
<sequence length="649" mass="70726">MASTKARCLALFAQTLHLDIIGNLVHSSHSDSSLSISMGTHQDTLENTITIRSVTQECRLRLQECVIRHAGGGGKGESINAPNLARSHWAENRLSDFNLWDAGVGASAAAPNSLDIRLRKDASAKKVVISSLSTLATWATLYRDIADGLEPQARGAGEEEDHPITLEEARLSVEQLLGILANLGVAIRQSGAISRLGNADGTFQKHKHEYSSLMQHLTFILQLSHLPRAKVPVGDGGATAEMIQVPIASDEQQGPLRFEQQVLIDANAKRRHRFEFVRERRGELKMAVDPQDSAPASSPDSRLREGLSQSVPAPTGEIQYPTMMAKAPSTEAVEKPPPRSQRSTATTNQLSELTADIPLDLLVEELPAAAPPTAIALKADYPSPPKPSSDAAGLVCPYCNLTLPSETARAGQWKKHVSEDLEPYTCFLPDCPQDNRFFNTFKAWKTNVFSDHQVCRGWTCFFCQEPRNFAQESAFSAHVKAFHHDAVSEEYLGDLSTACQIMDEPTLDMCPVCSMHEAAWTIKKAECTHFDPGTDSFLDHIGKCMHDFALRALPSTELDGLVDESSAAPTGAAYLDSRSSLSSVSLGSSTLEGGDRGRNSICYMLLCIQATRECRHGSRGKKTKPSSIGKKTKSSFRFNLQAGSDHVDH</sequence>
<evidence type="ECO:0008006" key="4">
    <source>
        <dbReference type="Google" id="ProtNLM"/>
    </source>
</evidence>
<organism evidence="2 3">
    <name type="scientific">Metarhizium brunneum</name>
    <dbReference type="NCBI Taxonomy" id="500148"/>
    <lineage>
        <taxon>Eukaryota</taxon>
        <taxon>Fungi</taxon>
        <taxon>Dikarya</taxon>
        <taxon>Ascomycota</taxon>
        <taxon>Pezizomycotina</taxon>
        <taxon>Sordariomycetes</taxon>
        <taxon>Hypocreomycetidae</taxon>
        <taxon>Hypocreales</taxon>
        <taxon>Clavicipitaceae</taxon>
        <taxon>Metarhizium</taxon>
    </lineage>
</organism>
<dbReference type="PANTHER" id="PTHR35391">
    <property type="entry name" value="C2H2-TYPE DOMAIN-CONTAINING PROTEIN-RELATED"/>
    <property type="match status" value="1"/>
</dbReference>
<dbReference type="GeneID" id="26245872"/>
<name>A0A7D5YUI7_9HYPO</name>